<feature type="compositionally biased region" description="Polar residues" evidence="1">
    <location>
        <begin position="99"/>
        <end position="110"/>
    </location>
</feature>
<protein>
    <recommendedName>
        <fullName evidence="4">Myb-like domain-containing protein</fullName>
    </recommendedName>
</protein>
<dbReference type="GO" id="GO:0003691">
    <property type="term" value="F:double-stranded telomeric DNA binding"/>
    <property type="evidence" value="ECO:0007669"/>
    <property type="project" value="TreeGrafter"/>
</dbReference>
<dbReference type="AlphaFoldDB" id="A0A0G2HR15"/>
<dbReference type="PANTHER" id="PTHR47807">
    <property type="entry name" value="PROTEIN TBF1"/>
    <property type="match status" value="1"/>
</dbReference>
<accession>A0A0G2HR15</accession>
<dbReference type="EMBL" id="LCZI01001536">
    <property type="protein sequence ID" value="KKZ60423.1"/>
    <property type="molecule type" value="Genomic_DNA"/>
</dbReference>
<dbReference type="VEuPathDB" id="FungiDB:EMCG_00709"/>
<feature type="compositionally biased region" description="Polar residues" evidence="1">
    <location>
        <begin position="715"/>
        <end position="730"/>
    </location>
</feature>
<dbReference type="InterPro" id="IPR052833">
    <property type="entry name" value="Telomeric_DNA-bd_trans-reg"/>
</dbReference>
<comment type="caution">
    <text evidence="2">The sequence shown here is derived from an EMBL/GenBank/DDBJ whole genome shotgun (WGS) entry which is preliminary data.</text>
</comment>
<dbReference type="GO" id="GO:0010833">
    <property type="term" value="P:telomere maintenance via telomere lengthening"/>
    <property type="evidence" value="ECO:0007669"/>
    <property type="project" value="TreeGrafter"/>
</dbReference>
<feature type="region of interest" description="Disordered" evidence="1">
    <location>
        <begin position="1"/>
        <end position="131"/>
    </location>
</feature>
<dbReference type="OrthoDB" id="5398572at2759"/>
<feature type="region of interest" description="Disordered" evidence="1">
    <location>
        <begin position="452"/>
        <end position="483"/>
    </location>
</feature>
<dbReference type="PANTHER" id="PTHR47807:SF1">
    <property type="entry name" value="PROTEIN TBF1"/>
    <property type="match status" value="1"/>
</dbReference>
<feature type="compositionally biased region" description="Low complexity" evidence="1">
    <location>
        <begin position="1"/>
        <end position="20"/>
    </location>
</feature>
<feature type="compositionally biased region" description="Polar residues" evidence="1">
    <location>
        <begin position="522"/>
        <end position="532"/>
    </location>
</feature>
<feature type="compositionally biased region" description="Polar residues" evidence="1">
    <location>
        <begin position="44"/>
        <end position="60"/>
    </location>
</feature>
<proteinExistence type="predicted"/>
<gene>
    <name evidence="2" type="ORF">EMCG_00709</name>
</gene>
<evidence type="ECO:0008006" key="4">
    <source>
        <dbReference type="Google" id="ProtNLM"/>
    </source>
</evidence>
<organism evidence="2 3">
    <name type="scientific">[Emmonsia] crescens</name>
    <dbReference type="NCBI Taxonomy" id="73230"/>
    <lineage>
        <taxon>Eukaryota</taxon>
        <taxon>Fungi</taxon>
        <taxon>Dikarya</taxon>
        <taxon>Ascomycota</taxon>
        <taxon>Pezizomycotina</taxon>
        <taxon>Eurotiomycetes</taxon>
        <taxon>Eurotiomycetidae</taxon>
        <taxon>Onygenales</taxon>
        <taxon>Ajellomycetaceae</taxon>
        <taxon>Emergomyces</taxon>
    </lineage>
</organism>
<dbReference type="Proteomes" id="UP000034164">
    <property type="component" value="Unassembled WGS sequence"/>
</dbReference>
<feature type="compositionally biased region" description="Basic and acidic residues" evidence="1">
    <location>
        <begin position="731"/>
        <end position="745"/>
    </location>
</feature>
<feature type="compositionally biased region" description="Basic and acidic residues" evidence="1">
    <location>
        <begin position="672"/>
        <end position="697"/>
    </location>
</feature>
<sequence length="870" mass="97286">MPATARATSARAQQKSASKQPPNLRRSTRQTRSRSRELGGTDNAPATPSKSLITSVSANESQDEALSRTPTRNNRGGKVDSKTGNNELSPVFESPRVNAVSSFNTNLMRQNSRRSERSVPESPVDHFNITGTTLLATDSEHESREIDPSIMIEALPDLDTSAKNALRILAPQAFSLTSILKSLETASFRTRVRRIRETFETQKKYFGGQHFIPVETATNMLPSLEHIPWHPDEFFQKANLAQFALDLIPFRGKNSSFSEDYFSALDELFPTFFMSSFLSLEDDRITKTGQSALLAQTFQLGLEIRTQFAIAELQREQESSLEFDPNTVLDDIFTAYMNSGDEVEKLRGWEINGLQAEQDKISDEFRDEINERRESIREYFNTDDTSNPVDFTGLESSFPWSEFVVQAAKWIRMRANEIDEQLENQISLNEAVEILQIEVDRRSSLDQPGIASIHESTNSVPSVDNAQADVQKPQEKGSTSTRQSMFSIGKGIFKSKAFVSHFVNLQARVGSSLAGSAQAASNVQVDQPSENPQKALVAAGRDSTPQVNDDGASPRPSRPSESHKPSAQILQNSATPGEAATRQALHNASPRPSPSDIVKVAERQRLATSSQRQRPIFKTPPAAFIDRQDDARRLSPIGFSQLSSDKSRLNGRSNGRSKKRHASEVEQSEGQGEERSHPSDEEGFEADTRNIPFEKKRASIAGLQSRKRRRIRTAPSETQRRPSATPSRQSESLENRQDSRTESRSVDFMNTVENIPPASTASEINRRVRKPGGGRIPWSVDECNQLKNLIIRHGPKWAKIKQVDDSLENPKLGIRDQVNLKDKARQMAVDYYKTGQPLPENFEKVALKTDDKRKLREMGITIFEDMPEGD</sequence>
<evidence type="ECO:0000256" key="1">
    <source>
        <dbReference type="SAM" id="MobiDB-lite"/>
    </source>
</evidence>
<reference evidence="3" key="1">
    <citation type="journal article" date="2015" name="PLoS Genet.">
        <title>The dynamic genome and transcriptome of the human fungal pathogen Blastomyces and close relative Emmonsia.</title>
        <authorList>
            <person name="Munoz J.F."/>
            <person name="Gauthier G.M."/>
            <person name="Desjardins C.A."/>
            <person name="Gallo J.E."/>
            <person name="Holder J."/>
            <person name="Sullivan T.D."/>
            <person name="Marty A.J."/>
            <person name="Carmen J.C."/>
            <person name="Chen Z."/>
            <person name="Ding L."/>
            <person name="Gujja S."/>
            <person name="Magrini V."/>
            <person name="Misas E."/>
            <person name="Mitreva M."/>
            <person name="Priest M."/>
            <person name="Saif S."/>
            <person name="Whiston E.A."/>
            <person name="Young S."/>
            <person name="Zeng Q."/>
            <person name="Goldman W.E."/>
            <person name="Mardis E.R."/>
            <person name="Taylor J.W."/>
            <person name="McEwen J.G."/>
            <person name="Clay O.K."/>
            <person name="Klein B.S."/>
            <person name="Cuomo C.A."/>
        </authorList>
    </citation>
    <scope>NUCLEOTIDE SEQUENCE [LARGE SCALE GENOMIC DNA]</scope>
    <source>
        <strain evidence="3">UAMH 3008</strain>
    </source>
</reference>
<dbReference type="Gene3D" id="1.10.10.60">
    <property type="entry name" value="Homeodomain-like"/>
    <property type="match status" value="1"/>
</dbReference>
<name>A0A0G2HR15_9EURO</name>
<feature type="compositionally biased region" description="Polar residues" evidence="1">
    <location>
        <begin position="638"/>
        <end position="654"/>
    </location>
</feature>
<evidence type="ECO:0000313" key="2">
    <source>
        <dbReference type="EMBL" id="KKZ60423.1"/>
    </source>
</evidence>
<feature type="compositionally biased region" description="Polar residues" evidence="1">
    <location>
        <begin position="454"/>
        <end position="465"/>
    </location>
</feature>
<evidence type="ECO:0000313" key="3">
    <source>
        <dbReference type="Proteomes" id="UP000034164"/>
    </source>
</evidence>
<feature type="region of interest" description="Disordered" evidence="1">
    <location>
        <begin position="521"/>
        <end position="747"/>
    </location>
</feature>